<gene>
    <name evidence="2" type="ORF">AB5I84_03265</name>
</gene>
<evidence type="ECO:0000313" key="3">
    <source>
        <dbReference type="Proteomes" id="UP001562065"/>
    </source>
</evidence>
<dbReference type="Pfam" id="PF05229">
    <property type="entry name" value="SCPU"/>
    <property type="match status" value="1"/>
</dbReference>
<keyword evidence="2" id="KW-0167">Capsid protein</keyword>
<accession>A0ABV4AF42</accession>
<dbReference type="InterPro" id="IPR007893">
    <property type="entry name" value="Spore_coat_U/FanG"/>
</dbReference>
<proteinExistence type="predicted"/>
<protein>
    <submittedName>
        <fullName evidence="2">Spore coat protein U domain-containing protein</fullName>
    </submittedName>
</protein>
<keyword evidence="2" id="KW-0946">Virion</keyword>
<keyword evidence="3" id="KW-1185">Reference proteome</keyword>
<feature type="domain" description="Spore coat protein U/FanG" evidence="1">
    <location>
        <begin position="9"/>
        <end position="97"/>
    </location>
</feature>
<dbReference type="InterPro" id="IPR053167">
    <property type="entry name" value="Spore_coat_component"/>
</dbReference>
<evidence type="ECO:0000259" key="1">
    <source>
        <dbReference type="Pfam" id="PF05229"/>
    </source>
</evidence>
<dbReference type="EMBL" id="JBGCUO010000001">
    <property type="protein sequence ID" value="MEY1661162.1"/>
    <property type="molecule type" value="Genomic_DNA"/>
</dbReference>
<reference evidence="2 3" key="1">
    <citation type="submission" date="2024-07" db="EMBL/GenBank/DDBJ databases">
        <authorList>
            <person name="Ren Q."/>
        </authorList>
    </citation>
    <scope>NUCLEOTIDE SEQUENCE [LARGE SCALE GENOMIC DNA]</scope>
    <source>
        <strain evidence="2 3">REN37</strain>
    </source>
</reference>
<name>A0ABV4AF42_9GAMM</name>
<dbReference type="RefSeq" id="WP_369454408.1">
    <property type="nucleotide sequence ID" value="NZ_JBGCUO010000001.1"/>
</dbReference>
<evidence type="ECO:0000313" key="2">
    <source>
        <dbReference type="EMBL" id="MEY1661162.1"/>
    </source>
</evidence>
<comment type="caution">
    <text evidence="2">The sequence shown here is derived from an EMBL/GenBank/DDBJ whole genome shotgun (WGS) entry which is preliminary data.</text>
</comment>
<sequence>MAYLQNVKSVCCTQRENYRLYVDDGGHFADGWQRMRAGTSGNYMEYQILKPDSSVWNRNNAFSRVSTGLTDVQSCQVRVNPDQAARPAEIYKDTVTVIVEY</sequence>
<dbReference type="Proteomes" id="UP001562065">
    <property type="component" value="Unassembled WGS sequence"/>
</dbReference>
<dbReference type="PANTHER" id="PTHR37089">
    <property type="entry name" value="PROTEIN U-RELATED"/>
    <property type="match status" value="1"/>
</dbReference>
<dbReference type="PANTHER" id="PTHR37089:SF1">
    <property type="entry name" value="MEMBRANE PROTEIN"/>
    <property type="match status" value="1"/>
</dbReference>
<organism evidence="2 3">
    <name type="scientific">Isoalcanivorax beigongshangi</name>
    <dbReference type="NCBI Taxonomy" id="3238810"/>
    <lineage>
        <taxon>Bacteria</taxon>
        <taxon>Pseudomonadati</taxon>
        <taxon>Pseudomonadota</taxon>
        <taxon>Gammaproteobacteria</taxon>
        <taxon>Oceanospirillales</taxon>
        <taxon>Alcanivoracaceae</taxon>
        <taxon>Isoalcanivorax</taxon>
    </lineage>
</organism>